<feature type="region of interest" description="Disordered" evidence="2">
    <location>
        <begin position="46"/>
        <end position="68"/>
    </location>
</feature>
<keyword evidence="4" id="KW-1185">Reference proteome</keyword>
<sequence length="149" mass="17652">MILESNVGNIYRGRKGINTKRLRQADSEMFYGEYRKTNYRKELVPATTGMGNKSNGKKTTMTPKQSERKQQLIWNSAWIGMIQQVSSIWQKDSQKVRKNHSQQRGLQLKIKELVEQCEETQKEIVKHYRQLFKDNRFSKIKSTQKKIQQ</sequence>
<dbReference type="EMBL" id="ARYC01016316">
    <property type="protein sequence ID" value="KEJ82570.1"/>
    <property type="molecule type" value="Genomic_DNA"/>
</dbReference>
<evidence type="ECO:0000313" key="3">
    <source>
        <dbReference type="EMBL" id="KEJ82570.1"/>
    </source>
</evidence>
<dbReference type="AlphaFoldDB" id="A0A073HZC1"/>
<keyword evidence="1" id="KW-0175">Coiled coil</keyword>
<feature type="compositionally biased region" description="Polar residues" evidence="2">
    <location>
        <begin position="49"/>
        <end position="64"/>
    </location>
</feature>
<gene>
    <name evidence="3" type="ORF">OXYTRIMIC_396</name>
</gene>
<name>A0A073HZC1_9SPIT</name>
<organism evidence="3 4">
    <name type="scientific">Oxytricha trifallax</name>
    <dbReference type="NCBI Taxonomy" id="1172189"/>
    <lineage>
        <taxon>Eukaryota</taxon>
        <taxon>Sar</taxon>
        <taxon>Alveolata</taxon>
        <taxon>Ciliophora</taxon>
        <taxon>Intramacronucleata</taxon>
        <taxon>Spirotrichea</taxon>
        <taxon>Stichotrichia</taxon>
        <taxon>Sporadotrichida</taxon>
        <taxon>Oxytrichidae</taxon>
        <taxon>Oxytrichinae</taxon>
        <taxon>Oxytricha</taxon>
    </lineage>
</organism>
<comment type="caution">
    <text evidence="3">The sequence shown here is derived from an EMBL/GenBank/DDBJ whole genome shotgun (WGS) entry which is preliminary data.</text>
</comment>
<proteinExistence type="predicted"/>
<dbReference type="Proteomes" id="UP000053232">
    <property type="component" value="Unassembled WGS sequence"/>
</dbReference>
<evidence type="ECO:0000256" key="2">
    <source>
        <dbReference type="SAM" id="MobiDB-lite"/>
    </source>
</evidence>
<evidence type="ECO:0000313" key="4">
    <source>
        <dbReference type="Proteomes" id="UP000053232"/>
    </source>
</evidence>
<accession>A0A073HZC1</accession>
<evidence type="ECO:0000256" key="1">
    <source>
        <dbReference type="SAM" id="Coils"/>
    </source>
</evidence>
<protein>
    <submittedName>
        <fullName evidence="3">Uncharacterized protein</fullName>
    </submittedName>
</protein>
<reference evidence="4" key="1">
    <citation type="journal article" date="2014" name="Cell">
        <title>The Architecture of a Scrambled Genome Reveals Massive Levels of Genomic Rearrangement during Development.</title>
        <authorList>
            <person name="Chen X."/>
            <person name="Bracht J.R."/>
            <person name="Goldman A.D."/>
            <person name="Dolzhenko E."/>
            <person name="Clay D.M."/>
            <person name="Swart E.C."/>
            <person name="Perlman D.H."/>
            <person name="Doak T.G."/>
            <person name="Stuart A."/>
            <person name="Amemiya C.T."/>
            <person name="Sebra R.P."/>
            <person name="Landweber L.F."/>
        </authorList>
    </citation>
    <scope>NUCLEOTIDE SEQUENCE [LARGE SCALE GENOMIC DNA]</scope>
    <source>
        <strain evidence="4">JRB310</strain>
    </source>
</reference>
<feature type="coiled-coil region" evidence="1">
    <location>
        <begin position="103"/>
        <end position="130"/>
    </location>
</feature>